<dbReference type="OrthoDB" id="271722at2157"/>
<sequence length="270" mass="29857">MFKYVFGGLLFIYSAWSGYHLLKNGLLYHSLSGVEPTSIGTVVDGERIAVKGTVTIDDPAPASKEVIPHPSRRIGMYVWRVAKNKPGSNKIDFRNLKVKANKKTVGSGIEAGTLAVSSDGTTVRVDPTWVREAHGAPKLTDFTVVPGMGYRNFRLYLWRTPYVRLSGDEAEVPLDQLEGVVEKYDAETSLADMWLQSRPLEAGDTLTVYGEVHSTGGTPVIRGTDETPLFITNDSIDGLRRYLLKLMSRNASSSGFFLVLTVLFVFYANW</sequence>
<accession>M0IH34</accession>
<keyword evidence="1" id="KW-1133">Transmembrane helix</keyword>
<comment type="caution">
    <text evidence="2">The sequence shown here is derived from an EMBL/GenBank/DDBJ whole genome shotgun (WGS) entry which is preliminary data.</text>
</comment>
<organism evidence="2 3">
    <name type="scientific">Haloferax mucosum ATCC BAA-1512</name>
    <dbReference type="NCBI Taxonomy" id="662479"/>
    <lineage>
        <taxon>Archaea</taxon>
        <taxon>Methanobacteriati</taxon>
        <taxon>Methanobacteriota</taxon>
        <taxon>Stenosarchaea group</taxon>
        <taxon>Halobacteria</taxon>
        <taxon>Halobacteriales</taxon>
        <taxon>Haloferacaceae</taxon>
        <taxon>Haloferax</taxon>
    </lineage>
</organism>
<reference evidence="2 3" key="1">
    <citation type="journal article" date="2014" name="PLoS Genet.">
        <title>Phylogenetically driven sequencing of extremely halophilic archaea reveals strategies for static and dynamic osmo-response.</title>
        <authorList>
            <person name="Becker E.A."/>
            <person name="Seitzer P.M."/>
            <person name="Tritt A."/>
            <person name="Larsen D."/>
            <person name="Krusor M."/>
            <person name="Yao A.I."/>
            <person name="Wu D."/>
            <person name="Madern D."/>
            <person name="Eisen J.A."/>
            <person name="Darling A.E."/>
            <person name="Facciotti M.T."/>
        </authorList>
    </citation>
    <scope>NUCLEOTIDE SEQUENCE [LARGE SCALE GENOMIC DNA]</scope>
    <source>
        <strain evidence="2 3">ATCC BAA-1512</strain>
    </source>
</reference>
<proteinExistence type="predicted"/>
<keyword evidence="1" id="KW-0812">Transmembrane</keyword>
<gene>
    <name evidence="2" type="ORF">C440_05802</name>
</gene>
<dbReference type="RefSeq" id="WP_008319145.1">
    <property type="nucleotide sequence ID" value="NZ_AOLN01000009.1"/>
</dbReference>
<feature type="transmembrane region" description="Helical" evidence="1">
    <location>
        <begin position="250"/>
        <end position="268"/>
    </location>
</feature>
<dbReference type="EMBL" id="AOLN01000009">
    <property type="protein sequence ID" value="ELZ96080.1"/>
    <property type="molecule type" value="Genomic_DNA"/>
</dbReference>
<evidence type="ECO:0000256" key="1">
    <source>
        <dbReference type="SAM" id="Phobius"/>
    </source>
</evidence>
<keyword evidence="1" id="KW-0472">Membrane</keyword>
<dbReference type="Proteomes" id="UP000011550">
    <property type="component" value="Unassembled WGS sequence"/>
</dbReference>
<evidence type="ECO:0000313" key="2">
    <source>
        <dbReference type="EMBL" id="ELZ96080.1"/>
    </source>
</evidence>
<dbReference type="PATRIC" id="fig|662479.7.peg.1179"/>
<protein>
    <submittedName>
        <fullName evidence="2">Uncharacterized protein</fullName>
    </submittedName>
</protein>
<keyword evidence="3" id="KW-1185">Reference proteome</keyword>
<evidence type="ECO:0000313" key="3">
    <source>
        <dbReference type="Proteomes" id="UP000011550"/>
    </source>
</evidence>
<dbReference type="AlphaFoldDB" id="M0IH34"/>
<name>M0IH34_9EURY</name>